<proteinExistence type="predicted"/>
<protein>
    <submittedName>
        <fullName evidence="1">Integrase</fullName>
    </submittedName>
</protein>
<reference evidence="1 2" key="1">
    <citation type="submission" date="2016-07" db="EMBL/GenBank/DDBJ databases">
        <title>Enhancement of antibiotic productionsby engineered nitrateutilization in actinobacteria.</title>
        <authorList>
            <person name="Meng S.C."/>
        </authorList>
    </citation>
    <scope>NUCLEOTIDE SEQUENCE [LARGE SCALE GENOMIC DNA]</scope>
    <source>
        <strain evidence="1 2">NRRL 2936</strain>
    </source>
</reference>
<evidence type="ECO:0000313" key="2">
    <source>
        <dbReference type="Proteomes" id="UP000092598"/>
    </source>
</evidence>
<keyword evidence="2" id="KW-1185">Reference proteome</keyword>
<dbReference type="Proteomes" id="UP000092598">
    <property type="component" value="Chromosome"/>
</dbReference>
<evidence type="ECO:0000313" key="1">
    <source>
        <dbReference type="EMBL" id="ANS62349.1"/>
    </source>
</evidence>
<organism evidence="1 2">
    <name type="scientific">Streptomyces lincolnensis</name>
    <dbReference type="NCBI Taxonomy" id="1915"/>
    <lineage>
        <taxon>Bacteria</taxon>
        <taxon>Bacillati</taxon>
        <taxon>Actinomycetota</taxon>
        <taxon>Actinomycetes</taxon>
        <taxon>Kitasatosporales</taxon>
        <taxon>Streptomycetaceae</taxon>
        <taxon>Streptomyces</taxon>
    </lineage>
</organism>
<accession>A0A1B1M157</accession>
<name>A0A1B1M157_STRLN</name>
<gene>
    <name evidence="1" type="ORF">SLINC_0125</name>
</gene>
<dbReference type="AlphaFoldDB" id="A0A1B1M157"/>
<dbReference type="KEGG" id="sls:SLINC_0125"/>
<sequence length="37" mass="4473">MAMDKRWSPEQIYQALRTQFPDRPETHVVHETVYQAL</sequence>
<dbReference type="EMBL" id="CP016438">
    <property type="protein sequence ID" value="ANS62349.1"/>
    <property type="molecule type" value="Genomic_DNA"/>
</dbReference>